<dbReference type="Ensembl" id="ENSMGAT00000021953.1">
    <property type="protein sequence ID" value="ENSMGAP00000020907.1"/>
    <property type="gene ID" value="ENSMGAG00000021402.1"/>
</dbReference>
<proteinExistence type="inferred from homology"/>
<evidence type="ECO:0000256" key="2">
    <source>
        <dbReference type="ARBA" id="ARBA00022741"/>
    </source>
</evidence>
<organism evidence="4 5">
    <name type="scientific">Meleagris gallopavo</name>
    <name type="common">Wild turkey</name>
    <dbReference type="NCBI Taxonomy" id="9103"/>
    <lineage>
        <taxon>Eukaryota</taxon>
        <taxon>Metazoa</taxon>
        <taxon>Chordata</taxon>
        <taxon>Craniata</taxon>
        <taxon>Vertebrata</taxon>
        <taxon>Euteleostomi</taxon>
        <taxon>Archelosauria</taxon>
        <taxon>Archosauria</taxon>
        <taxon>Dinosauria</taxon>
        <taxon>Saurischia</taxon>
        <taxon>Theropoda</taxon>
        <taxon>Coelurosauria</taxon>
        <taxon>Aves</taxon>
        <taxon>Neognathae</taxon>
        <taxon>Galloanserae</taxon>
        <taxon>Galliformes</taxon>
        <taxon>Phasianidae</taxon>
        <taxon>Meleagridinae</taxon>
        <taxon>Meleagris</taxon>
    </lineage>
</organism>
<name>A0A803XN11_MELGA</name>
<dbReference type="PANTHER" id="PTHR47978">
    <property type="match status" value="1"/>
</dbReference>
<evidence type="ECO:0000313" key="4">
    <source>
        <dbReference type="Ensembl" id="ENSMGAP00000020907.1"/>
    </source>
</evidence>
<dbReference type="SUPFAM" id="SSF52540">
    <property type="entry name" value="P-loop containing nucleoside triphosphate hydrolases"/>
    <property type="match status" value="1"/>
</dbReference>
<keyword evidence="5" id="KW-1185">Reference proteome</keyword>
<evidence type="ECO:0000313" key="5">
    <source>
        <dbReference type="Proteomes" id="UP000001645"/>
    </source>
</evidence>
<accession>A0A803XN11</accession>
<dbReference type="InParanoid" id="A0A803XN11"/>
<keyword evidence="2" id="KW-0547">Nucleotide-binding</keyword>
<dbReference type="Proteomes" id="UP000001645">
    <property type="component" value="Chromosome 16"/>
</dbReference>
<evidence type="ECO:0000256" key="1">
    <source>
        <dbReference type="ARBA" id="ARBA00006270"/>
    </source>
</evidence>
<reference evidence="4 5" key="1">
    <citation type="journal article" date="2010" name="PLoS Biol.">
        <title>Multi-platform next-generation sequencing of the domestic turkey (Meleagris gallopavo): genome assembly and analysis.</title>
        <authorList>
            <person name="Dalloul R.A."/>
            <person name="Long J.A."/>
            <person name="Zimin A.V."/>
            <person name="Aslam L."/>
            <person name="Beal K."/>
            <person name="Blomberg L.A."/>
            <person name="Bouffard P."/>
            <person name="Burt D.W."/>
            <person name="Crasta O."/>
            <person name="Crooijmans R.P."/>
            <person name="Cooper K."/>
            <person name="Coulombe R.A."/>
            <person name="De S."/>
            <person name="Delany M.E."/>
            <person name="Dodgson J.B."/>
            <person name="Dong J.J."/>
            <person name="Evans C."/>
            <person name="Frederickson K.M."/>
            <person name="Flicek P."/>
            <person name="Florea L."/>
            <person name="Folkerts O."/>
            <person name="Groenen M.A."/>
            <person name="Harkins T.T."/>
            <person name="Herrero J."/>
            <person name="Hoffmann S."/>
            <person name="Megens H.J."/>
            <person name="Jiang A."/>
            <person name="de Jong P."/>
            <person name="Kaiser P."/>
            <person name="Kim H."/>
            <person name="Kim K.W."/>
            <person name="Kim S."/>
            <person name="Langenberger D."/>
            <person name="Lee M.K."/>
            <person name="Lee T."/>
            <person name="Mane S."/>
            <person name="Marcais G."/>
            <person name="Marz M."/>
            <person name="McElroy A.P."/>
            <person name="Modise T."/>
            <person name="Nefedov M."/>
            <person name="Notredame C."/>
            <person name="Paton I.R."/>
            <person name="Payne W.S."/>
            <person name="Pertea G."/>
            <person name="Prickett D."/>
            <person name="Puiu D."/>
            <person name="Qioa D."/>
            <person name="Raineri E."/>
            <person name="Ruffier M."/>
            <person name="Salzberg S.L."/>
            <person name="Schatz M.C."/>
            <person name="Scheuring C."/>
            <person name="Schmidt C.J."/>
            <person name="Schroeder S."/>
            <person name="Searle S.M."/>
            <person name="Smith E.J."/>
            <person name="Smith J."/>
            <person name="Sonstegard T.S."/>
            <person name="Stadler P.F."/>
            <person name="Tafer H."/>
            <person name="Tu Z.J."/>
            <person name="Van Tassell C.P."/>
            <person name="Vilella A.J."/>
            <person name="Williams K.P."/>
            <person name="Yorke J.A."/>
            <person name="Zhang L."/>
            <person name="Zhang H.B."/>
            <person name="Zhang X."/>
            <person name="Zhang Y."/>
            <person name="Reed K.M."/>
        </authorList>
    </citation>
    <scope>NUCLEOTIDE SEQUENCE [LARGE SCALE GENOMIC DNA]</scope>
</reference>
<comment type="similarity">
    <text evidence="1">Belongs to the small GTPase superfamily. Rab family.</text>
</comment>
<dbReference type="Pfam" id="PF08477">
    <property type="entry name" value="Roc"/>
    <property type="match status" value="1"/>
</dbReference>
<dbReference type="InterPro" id="IPR027417">
    <property type="entry name" value="P-loop_NTPase"/>
</dbReference>
<keyword evidence="3" id="KW-0342">GTP-binding</keyword>
<dbReference type="AlphaFoldDB" id="A0A803XN11"/>
<reference evidence="4" key="2">
    <citation type="submission" date="2025-08" db="UniProtKB">
        <authorList>
            <consortium name="Ensembl"/>
        </authorList>
    </citation>
    <scope>IDENTIFICATION</scope>
</reference>
<protein>
    <submittedName>
        <fullName evidence="4">Uncharacterized protein</fullName>
    </submittedName>
</protein>
<reference evidence="4" key="3">
    <citation type="submission" date="2025-09" db="UniProtKB">
        <authorList>
            <consortium name="Ensembl"/>
        </authorList>
    </citation>
    <scope>IDENTIFICATION</scope>
</reference>
<dbReference type="Gene3D" id="3.40.50.300">
    <property type="entry name" value="P-loop containing nucleotide triphosphate hydrolases"/>
    <property type="match status" value="1"/>
</dbReference>
<sequence length="176" mass="18939">MTPSECDGARVMTSSECDGAVCVVSERGRSGGAMAEAGKKPRDEAQVEAGPEEAVNIICLGDSAVGKSKCVAARVPRAPVRAWRGFWRPHCLPAGCSRGSCWTDSALSSSPRSPRTLYRHRARVDGKAVLMNNWDTAGQERFQSVHASYYHKAHACIMEGGKRSYKGCDIPGVPWA</sequence>
<evidence type="ECO:0000256" key="3">
    <source>
        <dbReference type="ARBA" id="ARBA00023134"/>
    </source>
</evidence>
<dbReference type="GO" id="GO:0005525">
    <property type="term" value="F:GTP binding"/>
    <property type="evidence" value="ECO:0007669"/>
    <property type="project" value="UniProtKB-KW"/>
</dbReference>